<dbReference type="RefSeq" id="XP_044661664.1">
    <property type="nucleotide sequence ID" value="XM_044805729.1"/>
</dbReference>
<gene>
    <name evidence="2" type="ORF">CKM354_001027600</name>
</gene>
<accession>A0A9P3FJM6</accession>
<name>A0A9P3FJM6_9PEZI</name>
<evidence type="ECO:0000313" key="3">
    <source>
        <dbReference type="Proteomes" id="UP000825890"/>
    </source>
</evidence>
<keyword evidence="3" id="KW-1185">Reference proteome</keyword>
<dbReference type="GeneID" id="68295851"/>
<feature type="compositionally biased region" description="Polar residues" evidence="1">
    <location>
        <begin position="11"/>
        <end position="29"/>
    </location>
</feature>
<feature type="compositionally biased region" description="Basic and acidic residues" evidence="1">
    <location>
        <begin position="1"/>
        <end position="10"/>
    </location>
</feature>
<dbReference type="OrthoDB" id="509124at2759"/>
<dbReference type="AlphaFoldDB" id="A0A9P3FJM6"/>
<dbReference type="InterPro" id="IPR023393">
    <property type="entry name" value="START-like_dom_sf"/>
</dbReference>
<proteinExistence type="predicted"/>
<sequence>MPEAYKDHQFRSNANTGPRPTPTIPSGGTFSVYAETTIPTPPQYPYEALLDLHSWRDWNTFNPDVLITKHPSPHSRSLRLEQGTHMTITMDLGSATGGDRFQSKEVCLLLEALKWRGDGRESHKNGGNVTRIRWVSDNANYLIPRFVMKTERVTEIEESSSSSSPGNETCTVRTWITFSGFAAKNWKKKHEKEMQACIRQFVEDLRERCESLWEANPNLEPEDGRERVRKSMQAVRRSEEMIRAIQGGKEAIKMERERGQVSVVGNGKV</sequence>
<dbReference type="Proteomes" id="UP000825890">
    <property type="component" value="Unassembled WGS sequence"/>
</dbReference>
<evidence type="ECO:0000256" key="1">
    <source>
        <dbReference type="SAM" id="MobiDB-lite"/>
    </source>
</evidence>
<dbReference type="EMBL" id="BOLY01000007">
    <property type="protein sequence ID" value="GIZ47177.1"/>
    <property type="molecule type" value="Genomic_DNA"/>
</dbReference>
<reference evidence="2 3" key="1">
    <citation type="submission" date="2021-01" db="EMBL/GenBank/DDBJ databases">
        <title>Cercospora kikuchii MAFF 305040 whole genome shotgun sequence.</title>
        <authorList>
            <person name="Kashiwa T."/>
            <person name="Suzuki T."/>
        </authorList>
    </citation>
    <scope>NUCLEOTIDE SEQUENCE [LARGE SCALE GENOMIC DNA]</scope>
    <source>
        <strain evidence="2 3">MAFF 305040</strain>
    </source>
</reference>
<feature type="region of interest" description="Disordered" evidence="1">
    <location>
        <begin position="1"/>
        <end position="29"/>
    </location>
</feature>
<dbReference type="Gene3D" id="3.30.530.20">
    <property type="match status" value="1"/>
</dbReference>
<protein>
    <submittedName>
        <fullName evidence="2">Uncharacterized protein</fullName>
    </submittedName>
</protein>
<comment type="caution">
    <text evidence="2">The sequence shown here is derived from an EMBL/GenBank/DDBJ whole genome shotgun (WGS) entry which is preliminary data.</text>
</comment>
<evidence type="ECO:0000313" key="2">
    <source>
        <dbReference type="EMBL" id="GIZ47177.1"/>
    </source>
</evidence>
<organism evidence="2 3">
    <name type="scientific">Cercospora kikuchii</name>
    <dbReference type="NCBI Taxonomy" id="84275"/>
    <lineage>
        <taxon>Eukaryota</taxon>
        <taxon>Fungi</taxon>
        <taxon>Dikarya</taxon>
        <taxon>Ascomycota</taxon>
        <taxon>Pezizomycotina</taxon>
        <taxon>Dothideomycetes</taxon>
        <taxon>Dothideomycetidae</taxon>
        <taxon>Mycosphaerellales</taxon>
        <taxon>Mycosphaerellaceae</taxon>
        <taxon>Cercospora</taxon>
    </lineage>
</organism>
<dbReference type="SUPFAM" id="SSF55961">
    <property type="entry name" value="Bet v1-like"/>
    <property type="match status" value="1"/>
</dbReference>